<evidence type="ECO:0000256" key="4">
    <source>
        <dbReference type="ARBA" id="ARBA00022833"/>
    </source>
</evidence>
<feature type="compositionally biased region" description="Polar residues" evidence="8">
    <location>
        <begin position="1537"/>
        <end position="1556"/>
    </location>
</feature>
<evidence type="ECO:0000259" key="11">
    <source>
        <dbReference type="PROSITE" id="PS51805"/>
    </source>
</evidence>
<dbReference type="Pfam" id="PF00439">
    <property type="entry name" value="Bromodomain"/>
    <property type="match status" value="1"/>
</dbReference>
<dbReference type="Proteomes" id="UP000054350">
    <property type="component" value="Unassembled WGS sequence"/>
</dbReference>
<keyword evidence="5 6" id="KW-0103">Bromodomain</keyword>
<proteinExistence type="predicted"/>
<feature type="compositionally biased region" description="Acidic residues" evidence="8">
    <location>
        <begin position="1674"/>
        <end position="1685"/>
    </location>
</feature>
<dbReference type="InterPro" id="IPR034732">
    <property type="entry name" value="EPHD"/>
</dbReference>
<feature type="region of interest" description="Disordered" evidence="8">
    <location>
        <begin position="1710"/>
        <end position="1730"/>
    </location>
</feature>
<dbReference type="GO" id="GO:0006357">
    <property type="term" value="P:regulation of transcription by RNA polymerase II"/>
    <property type="evidence" value="ECO:0007669"/>
    <property type="project" value="TreeGrafter"/>
</dbReference>
<dbReference type="InterPro" id="IPR036427">
    <property type="entry name" value="Bromodomain-like_sf"/>
</dbReference>
<evidence type="ECO:0000313" key="13">
    <source>
        <dbReference type="Proteomes" id="UP000054350"/>
    </source>
</evidence>
<feature type="region of interest" description="Disordered" evidence="8">
    <location>
        <begin position="1173"/>
        <end position="1310"/>
    </location>
</feature>
<keyword evidence="4" id="KW-0862">Zinc</keyword>
<dbReference type="PANTHER" id="PTHR13793:SF107">
    <property type="entry name" value="BROMODOMAIN-CONTAINING PROTEIN HOMOLOG"/>
    <property type="match status" value="1"/>
</dbReference>
<feature type="region of interest" description="Disordered" evidence="8">
    <location>
        <begin position="262"/>
        <end position="318"/>
    </location>
</feature>
<evidence type="ECO:0000259" key="10">
    <source>
        <dbReference type="PROSITE" id="PS50016"/>
    </source>
</evidence>
<dbReference type="Gene3D" id="1.20.920.10">
    <property type="entry name" value="Bromodomain-like"/>
    <property type="match status" value="1"/>
</dbReference>
<dbReference type="InterPro" id="IPR001965">
    <property type="entry name" value="Znf_PHD"/>
</dbReference>
<dbReference type="PROSITE" id="PS01359">
    <property type="entry name" value="ZF_PHD_1"/>
    <property type="match status" value="1"/>
</dbReference>
<dbReference type="InterPro" id="IPR001487">
    <property type="entry name" value="Bromodomain"/>
</dbReference>
<dbReference type="InterPro" id="IPR019542">
    <property type="entry name" value="Enhancer_polycomb-like_N"/>
</dbReference>
<feature type="domain" description="PHD-type" evidence="11">
    <location>
        <begin position="485"/>
        <end position="588"/>
    </location>
</feature>
<dbReference type="eggNOG" id="KOG0955">
    <property type="taxonomic scope" value="Eukaryota"/>
</dbReference>
<feature type="compositionally biased region" description="Low complexity" evidence="8">
    <location>
        <begin position="1626"/>
        <end position="1646"/>
    </location>
</feature>
<feature type="region of interest" description="Disordered" evidence="8">
    <location>
        <begin position="1"/>
        <end position="153"/>
    </location>
</feature>
<feature type="region of interest" description="Disordered" evidence="8">
    <location>
        <begin position="623"/>
        <end position="685"/>
    </location>
</feature>
<dbReference type="SUPFAM" id="SSF57903">
    <property type="entry name" value="FYVE/PHD zinc finger"/>
    <property type="match status" value="1"/>
</dbReference>
<keyword evidence="1" id="KW-0479">Metal-binding</keyword>
<dbReference type="PANTHER" id="PTHR13793">
    <property type="entry name" value="PHD FINGER PROTEINS"/>
    <property type="match status" value="1"/>
</dbReference>
<dbReference type="Pfam" id="PF13831">
    <property type="entry name" value="PHD_2"/>
    <property type="match status" value="1"/>
</dbReference>
<feature type="compositionally biased region" description="Basic residues" evidence="8">
    <location>
        <begin position="1445"/>
        <end position="1466"/>
    </location>
</feature>
<feature type="region of interest" description="Disordered" evidence="8">
    <location>
        <begin position="942"/>
        <end position="987"/>
    </location>
</feature>
<dbReference type="GO" id="GO:0008270">
    <property type="term" value="F:zinc ion binding"/>
    <property type="evidence" value="ECO:0007669"/>
    <property type="project" value="UniProtKB-KW"/>
</dbReference>
<feature type="compositionally biased region" description="Polar residues" evidence="8">
    <location>
        <begin position="32"/>
        <end position="51"/>
    </location>
</feature>
<dbReference type="InterPro" id="IPR013083">
    <property type="entry name" value="Znf_RING/FYVE/PHD"/>
</dbReference>
<dbReference type="PROSITE" id="PS50014">
    <property type="entry name" value="BROMODOMAIN_2"/>
    <property type="match status" value="1"/>
</dbReference>
<dbReference type="SMART" id="SM00297">
    <property type="entry name" value="BROMO"/>
    <property type="match status" value="1"/>
</dbReference>
<dbReference type="Pfam" id="PF13832">
    <property type="entry name" value="zf-HC5HC2H_2"/>
    <property type="match status" value="1"/>
</dbReference>
<dbReference type="PROSITE" id="PS50016">
    <property type="entry name" value="ZF_PHD_2"/>
    <property type="match status" value="1"/>
</dbReference>
<feature type="compositionally biased region" description="Basic and acidic residues" evidence="8">
    <location>
        <begin position="1686"/>
        <end position="1698"/>
    </location>
</feature>
<dbReference type="GO" id="GO:0006325">
    <property type="term" value="P:chromatin organization"/>
    <property type="evidence" value="ECO:0007669"/>
    <property type="project" value="UniProtKB-ARBA"/>
</dbReference>
<feature type="region of interest" description="Disordered" evidence="8">
    <location>
        <begin position="177"/>
        <end position="232"/>
    </location>
</feature>
<dbReference type="VEuPathDB" id="FungiDB:AMAG_01301"/>
<reference evidence="13" key="2">
    <citation type="submission" date="2009-11" db="EMBL/GenBank/DDBJ databases">
        <title>The Genome Sequence of Allomyces macrogynus strain ATCC 38327.</title>
        <authorList>
            <consortium name="The Broad Institute Genome Sequencing Platform"/>
            <person name="Russ C."/>
            <person name="Cuomo C."/>
            <person name="Shea T."/>
            <person name="Young S.K."/>
            <person name="Zeng Q."/>
            <person name="Koehrsen M."/>
            <person name="Haas B."/>
            <person name="Borodovsky M."/>
            <person name="Guigo R."/>
            <person name="Alvarado L."/>
            <person name="Berlin A."/>
            <person name="Borenstein D."/>
            <person name="Chen Z."/>
            <person name="Engels R."/>
            <person name="Freedman E."/>
            <person name="Gellesch M."/>
            <person name="Goldberg J."/>
            <person name="Griggs A."/>
            <person name="Gujja S."/>
            <person name="Heiman D."/>
            <person name="Hepburn T."/>
            <person name="Howarth C."/>
            <person name="Jen D."/>
            <person name="Larson L."/>
            <person name="Lewis B."/>
            <person name="Mehta T."/>
            <person name="Park D."/>
            <person name="Pearson M."/>
            <person name="Roberts A."/>
            <person name="Saif S."/>
            <person name="Shenoy N."/>
            <person name="Sisk P."/>
            <person name="Stolte C."/>
            <person name="Sykes S."/>
            <person name="Walk T."/>
            <person name="White J."/>
            <person name="Yandava C."/>
            <person name="Burger G."/>
            <person name="Gray M.W."/>
            <person name="Holland P.W.H."/>
            <person name="King N."/>
            <person name="Lang F.B.F."/>
            <person name="Roger A.J."/>
            <person name="Ruiz-Trillo I."/>
            <person name="Lander E."/>
            <person name="Nusbaum C."/>
        </authorList>
    </citation>
    <scope>NUCLEOTIDE SEQUENCE [LARGE SCALE GENOMIC DNA]</scope>
    <source>
        <strain evidence="13">ATCC 38327</strain>
    </source>
</reference>
<evidence type="ECO:0000256" key="5">
    <source>
        <dbReference type="ARBA" id="ARBA00023117"/>
    </source>
</evidence>
<feature type="compositionally biased region" description="Low complexity" evidence="8">
    <location>
        <begin position="67"/>
        <end position="87"/>
    </location>
</feature>
<evidence type="ECO:0000259" key="9">
    <source>
        <dbReference type="PROSITE" id="PS50014"/>
    </source>
</evidence>
<dbReference type="SMART" id="SM00249">
    <property type="entry name" value="PHD"/>
    <property type="match status" value="2"/>
</dbReference>
<keyword evidence="3 7" id="KW-0863">Zinc-finger</keyword>
<gene>
    <name evidence="12" type="ORF">AMAG_01301</name>
</gene>
<dbReference type="Gene3D" id="3.30.40.10">
    <property type="entry name" value="Zinc/RING finger domain, C3HC4 (zinc finger)"/>
    <property type="match status" value="2"/>
</dbReference>
<evidence type="ECO:0000313" key="12">
    <source>
        <dbReference type="EMBL" id="KNE55405.1"/>
    </source>
</evidence>
<dbReference type="InterPro" id="IPR050701">
    <property type="entry name" value="Histone_Mod_Regulator"/>
</dbReference>
<keyword evidence="2" id="KW-0677">Repeat</keyword>
<name>A0A0L0RZ40_ALLM3</name>
<dbReference type="EMBL" id="GG745329">
    <property type="protein sequence ID" value="KNE55405.1"/>
    <property type="molecule type" value="Genomic_DNA"/>
</dbReference>
<evidence type="ECO:0000256" key="6">
    <source>
        <dbReference type="PROSITE-ProRule" id="PRU00035"/>
    </source>
</evidence>
<dbReference type="Pfam" id="PF10513">
    <property type="entry name" value="EPL1"/>
    <property type="match status" value="1"/>
</dbReference>
<feature type="compositionally biased region" description="Acidic residues" evidence="8">
    <location>
        <begin position="1506"/>
        <end position="1517"/>
    </location>
</feature>
<feature type="domain" description="Bromo" evidence="9">
    <location>
        <begin position="807"/>
        <end position="877"/>
    </location>
</feature>
<feature type="compositionally biased region" description="Low complexity" evidence="8">
    <location>
        <begin position="635"/>
        <end position="657"/>
    </location>
</feature>
<feature type="region of interest" description="Disordered" evidence="8">
    <location>
        <begin position="1376"/>
        <end position="1601"/>
    </location>
</feature>
<feature type="region of interest" description="Disordered" evidence="8">
    <location>
        <begin position="1626"/>
        <end position="1698"/>
    </location>
</feature>
<reference evidence="12 13" key="1">
    <citation type="submission" date="2009-11" db="EMBL/GenBank/DDBJ databases">
        <title>Annotation of Allomyces macrogynus ATCC 38327.</title>
        <authorList>
            <consortium name="The Broad Institute Genome Sequencing Platform"/>
            <person name="Russ C."/>
            <person name="Cuomo C."/>
            <person name="Burger G."/>
            <person name="Gray M.W."/>
            <person name="Holland P.W.H."/>
            <person name="King N."/>
            <person name="Lang F.B.F."/>
            <person name="Roger A.J."/>
            <person name="Ruiz-Trillo I."/>
            <person name="Young S.K."/>
            <person name="Zeng Q."/>
            <person name="Gargeya S."/>
            <person name="Fitzgerald M."/>
            <person name="Haas B."/>
            <person name="Abouelleil A."/>
            <person name="Alvarado L."/>
            <person name="Arachchi H.M."/>
            <person name="Berlin A."/>
            <person name="Chapman S.B."/>
            <person name="Gearin G."/>
            <person name="Goldberg J."/>
            <person name="Griggs A."/>
            <person name="Gujja S."/>
            <person name="Hansen M."/>
            <person name="Heiman D."/>
            <person name="Howarth C."/>
            <person name="Larimer J."/>
            <person name="Lui A."/>
            <person name="MacDonald P.J.P."/>
            <person name="McCowen C."/>
            <person name="Montmayeur A."/>
            <person name="Murphy C."/>
            <person name="Neiman D."/>
            <person name="Pearson M."/>
            <person name="Priest M."/>
            <person name="Roberts A."/>
            <person name="Saif S."/>
            <person name="Shea T."/>
            <person name="Sisk P."/>
            <person name="Stolte C."/>
            <person name="Sykes S."/>
            <person name="Wortman J."/>
            <person name="Nusbaum C."/>
            <person name="Birren B."/>
        </authorList>
    </citation>
    <scope>NUCLEOTIDE SEQUENCE [LARGE SCALE GENOMIC DNA]</scope>
    <source>
        <strain evidence="12 13">ATCC 38327</strain>
    </source>
</reference>
<dbReference type="SUPFAM" id="SSF47370">
    <property type="entry name" value="Bromodomain"/>
    <property type="match status" value="1"/>
</dbReference>
<sequence length="1730" mass="185354">MSNGHAPAPWPGLSLRGGAGGSTAPARAPPKSSRTTAMHPNDQPTMLPSSSNGGGNKPRGKAPRITAGPASKAPRASPASPTAAGAPRPRKGKVPRAAPSKVPRTTASKVPRSSSSSKLPLEGPAPTNADGDPTSPEDDAPPPDPILLLPREEQPYTLYFPDLDVTTALDVVVKPAAPVPLPPSAGPVDSARGAMASPRRTRATSTSPRRANAAPVSTALDAPLSFPPPPAPPNAVGSIGSVASSMLQSAKRLFFGTQDAVTENPEPITAPAPLSFPYGDGSAGVNDGAAAEHPHPSPPPAPGTGKWPPTSFPMGPTKPIPVAEFEVLPEPDDDEVRDEAMPEDADGDAATVRYLPRRPSFSLPTDTYLTYHDSDHVEYDMDDRDRQWTDAHQIGHDLFEVVMDTLEKEWHHLTAHLSQDAHATTGDHPDDDGNCIICDDGECENVNAIVWCDGCNIAVHQECYGVPYIPEGQWLCRRCMHPDSPAICVLCGQSEGALKRTTDHKWAHVLCALWIPEVTIANTVYMEPIDVSEVPEERTALVCALCKRKTGACIQCIHPKCYAAFHVSCARNHGLYMQHDRVYCEKHLPPSYRRKKRRRRRVSHLPDLPLEAPVSDGIDVATGADGLGAAESSHPSAATNATASGSSPGAGLLIPSPRARHKGKSGSAARNAAASTKKTDPHPYDYVQSKPVVPAYVFKRLAAGFPAVAHESLVQMCRYWAMKRQSRGGMALLRRLFLDPHPAPATDAKRRCLELIRYDLERVRSMCDDVRRRERLKVQALAQWSAAWTAAMAPLAPPLSKALNAIRALDVKRIFHEPVDSEEVSDYLTLVTRPMDFRTMQRKIDLMLYDSVDAFKADLELTWTNCETFNPPDTIYHRAAVHMRAASAPVLRHLDAAVASTLILPEFPAELWPQKFVFEDEISATRLATEAARVKAAAAAAAEAPTLPSAAAPRSRKGKGKVKDAKDAKSRRKSARISGQPEQMGVPLPEVVDEPMDVDIPVDALTDAAAIPATDEHPADPLAAPAAPLPEEPLFASDGPQFAVGQAIWCRINELWVPCEVLALDPRYHRNAQTAPGAAQRHKFSARSEHVYVRVCYHGQDTQPCVWVLNRRSDPLGEDPDVDGRKLDLMYEWRGGPVLFQAARDAYPELAAAHGVTPEMIAAAMAKCDELREERQQRKVQQKLREKERKAKKRSRKGPTVPTEGGEVGDEAKEGDGADADAAAVEHGGDDQADAQPTAEDVAADGEGHSETDDQLGAEHVSAQPSTQPAGKNYALSRRKLRSHAGGSAPAKSADSLSVPAFPRSPGAVRVSSHEDNGVVFLVDSPKVQTAAGLSDHAEGLPFGFFIGLHPDPPISLDETTDNTIVLSPTIRFAGEPQVAEVEDEDVRMSEASDAEADPLDHEDQPLKSPVGVRTRSTRQATPPAKRMAPDEDGENDSDAARNTRPTKVRKTAQRGRGRGRGRRARAQKESQLRLTDLGFRRRTRSQAVLGGDEESASPAAISEASDYDDEEVEVESENATPAPSDTESHDLVLASHSASDTSDLSDVDSPSTSPARKSGAAKESGPTTPPRTRTRLRPKDPTAAATATPVGPMRRSSTRRLVIGSDSVPLGDEFVLIVEAAAKAAAAEHSLSASTASTRAPSAPESESESEAESDAEEKEDASENAENASSSDEVDIVVDVDGDGAEKDVVVGDDGMKVDAVDDGMMVDAVDDESDLDSLSSLSDIDDD</sequence>
<feature type="compositionally biased region" description="Polar residues" evidence="8">
    <location>
        <begin position="103"/>
        <end position="112"/>
    </location>
</feature>
<feature type="compositionally biased region" description="Acidic residues" evidence="8">
    <location>
        <begin position="1647"/>
        <end position="1665"/>
    </location>
</feature>
<keyword evidence="13" id="KW-1185">Reference proteome</keyword>
<evidence type="ECO:0000256" key="2">
    <source>
        <dbReference type="ARBA" id="ARBA00022737"/>
    </source>
</evidence>
<dbReference type="InterPro" id="IPR011011">
    <property type="entry name" value="Znf_FYVE_PHD"/>
</dbReference>
<feature type="compositionally biased region" description="Low complexity" evidence="8">
    <location>
        <begin position="1719"/>
        <end position="1730"/>
    </location>
</feature>
<feature type="domain" description="PHD-type" evidence="10">
    <location>
        <begin position="432"/>
        <end position="482"/>
    </location>
</feature>
<organism evidence="12 13">
    <name type="scientific">Allomyces macrogynus (strain ATCC 38327)</name>
    <name type="common">Allomyces javanicus var. macrogynus</name>
    <dbReference type="NCBI Taxonomy" id="578462"/>
    <lineage>
        <taxon>Eukaryota</taxon>
        <taxon>Fungi</taxon>
        <taxon>Fungi incertae sedis</taxon>
        <taxon>Blastocladiomycota</taxon>
        <taxon>Blastocladiomycetes</taxon>
        <taxon>Blastocladiales</taxon>
        <taxon>Blastocladiaceae</taxon>
        <taxon>Allomyces</taxon>
    </lineage>
</organism>
<feature type="compositionally biased region" description="Low complexity" evidence="8">
    <location>
        <begin position="203"/>
        <end position="224"/>
    </location>
</feature>
<feature type="compositionally biased region" description="Low complexity" evidence="8">
    <location>
        <begin position="942"/>
        <end position="952"/>
    </location>
</feature>
<dbReference type="PROSITE" id="PS51805">
    <property type="entry name" value="EPHD"/>
    <property type="match status" value="1"/>
</dbReference>
<dbReference type="InterPro" id="IPR019787">
    <property type="entry name" value="Znf_PHD-finger"/>
</dbReference>
<dbReference type="OrthoDB" id="20839at2759"/>
<evidence type="ECO:0000256" key="8">
    <source>
        <dbReference type="SAM" id="MobiDB-lite"/>
    </source>
</evidence>
<dbReference type="InterPro" id="IPR019786">
    <property type="entry name" value="Zinc_finger_PHD-type_CS"/>
</dbReference>
<evidence type="ECO:0000256" key="7">
    <source>
        <dbReference type="PROSITE-ProRule" id="PRU00146"/>
    </source>
</evidence>
<feature type="compositionally biased region" description="Basic and acidic residues" evidence="8">
    <location>
        <begin position="1173"/>
        <end position="1189"/>
    </location>
</feature>
<dbReference type="PRINTS" id="PR00503">
    <property type="entry name" value="BROMODOMAIN"/>
</dbReference>
<dbReference type="STRING" id="578462.A0A0L0RZ40"/>
<protein>
    <submittedName>
        <fullName evidence="12">Uncharacterized protein</fullName>
    </submittedName>
</protein>
<evidence type="ECO:0000256" key="1">
    <source>
        <dbReference type="ARBA" id="ARBA00022723"/>
    </source>
</evidence>
<accession>A0A0L0RZ40</accession>
<dbReference type="CDD" id="cd15492">
    <property type="entry name" value="PHD_BRPF_JADE_like"/>
    <property type="match status" value="1"/>
</dbReference>
<evidence type="ECO:0000256" key="3">
    <source>
        <dbReference type="ARBA" id="ARBA00022771"/>
    </source>
</evidence>